<organism evidence="3">
    <name type="scientific">Bacillus sp. BS1807G30</name>
    <dbReference type="NCBI Taxonomy" id="3153756"/>
    <lineage>
        <taxon>Bacteria</taxon>
        <taxon>Bacillati</taxon>
        <taxon>Bacillota</taxon>
        <taxon>Bacilli</taxon>
        <taxon>Bacillales</taxon>
        <taxon>Bacillaceae</taxon>
        <taxon>Bacillus</taxon>
    </lineage>
</organism>
<protein>
    <recommendedName>
        <fullName evidence="4">Lipoprotein</fullName>
    </recommendedName>
</protein>
<feature type="signal peptide" evidence="2">
    <location>
        <begin position="1"/>
        <end position="22"/>
    </location>
</feature>
<evidence type="ECO:0008006" key="4">
    <source>
        <dbReference type="Google" id="ProtNLM"/>
    </source>
</evidence>
<dbReference type="AlphaFoldDB" id="A0AAU7FK90"/>
<keyword evidence="2" id="KW-0732">Signal</keyword>
<proteinExistence type="predicted"/>
<accession>A0AAU7FK90</accession>
<feature type="region of interest" description="Disordered" evidence="1">
    <location>
        <begin position="24"/>
        <end position="47"/>
    </location>
</feature>
<evidence type="ECO:0000256" key="2">
    <source>
        <dbReference type="SAM" id="SignalP"/>
    </source>
</evidence>
<dbReference type="RefSeq" id="WP_008349087.1">
    <property type="nucleotide sequence ID" value="NZ_CP157353.1"/>
</dbReference>
<feature type="compositionally biased region" description="Basic and acidic residues" evidence="1">
    <location>
        <begin position="31"/>
        <end position="47"/>
    </location>
</feature>
<reference evidence="3" key="1">
    <citation type="submission" date="2024-05" db="EMBL/GenBank/DDBJ databases">
        <authorList>
            <person name="Liu Z."/>
        </authorList>
    </citation>
    <scope>NUCLEOTIDE SEQUENCE</scope>
    <source>
        <strain evidence="3">BS1807G30</strain>
    </source>
</reference>
<gene>
    <name evidence="3" type="ORF">ABG082_04460</name>
</gene>
<dbReference type="EMBL" id="CP157353">
    <property type="protein sequence ID" value="XBM05012.1"/>
    <property type="molecule type" value="Genomic_DNA"/>
</dbReference>
<evidence type="ECO:0000256" key="1">
    <source>
        <dbReference type="SAM" id="MobiDB-lite"/>
    </source>
</evidence>
<name>A0AAU7FK90_9BACI</name>
<sequence length="226" mass="25306">MIKKWSILLFTVFLLAGCGEKAAETTTTEKTVSEKPATEKNKETATHDEVTVEPMKLTKNEKSLLEALSDKPFEAMTVKGLKGSNKSVSLIGMHYKDGQLLKEDTKKITIDLHQNGVDNSVNFIYQLEDEKDDLLKVTYSLWKDKEQSELTKLSTSMDFKQDVGGNTTISASDLFHMSPGEKKLISTTITTGMNHEFSGLTGSEKNLKEELKDVKQAYLVYLQLDK</sequence>
<feature type="chain" id="PRO_5044008825" description="Lipoprotein" evidence="2">
    <location>
        <begin position="23"/>
        <end position="226"/>
    </location>
</feature>
<evidence type="ECO:0000313" key="3">
    <source>
        <dbReference type="EMBL" id="XBM05012.1"/>
    </source>
</evidence>
<dbReference type="PROSITE" id="PS51257">
    <property type="entry name" value="PROKAR_LIPOPROTEIN"/>
    <property type="match status" value="1"/>
</dbReference>